<keyword evidence="7" id="KW-0456">Lyase</keyword>
<comment type="caution">
    <text evidence="9">The sequence shown here is derived from an EMBL/GenBank/DDBJ whole genome shotgun (WGS) entry which is preliminary data.</text>
</comment>
<dbReference type="GO" id="GO:0006508">
    <property type="term" value="P:proteolysis"/>
    <property type="evidence" value="ECO:0007669"/>
    <property type="project" value="UniProtKB-KW"/>
</dbReference>
<accession>A0A498KZ81</accession>
<keyword evidence="2" id="KW-0645">Protease</keyword>
<protein>
    <submittedName>
        <fullName evidence="9">SOS response-associated peptidase</fullName>
    </submittedName>
</protein>
<keyword evidence="5" id="KW-0190">Covalent protein-DNA linkage</keyword>
<evidence type="ECO:0000256" key="5">
    <source>
        <dbReference type="ARBA" id="ARBA00023124"/>
    </source>
</evidence>
<evidence type="ECO:0000256" key="6">
    <source>
        <dbReference type="ARBA" id="ARBA00023125"/>
    </source>
</evidence>
<feature type="compositionally biased region" description="Polar residues" evidence="8">
    <location>
        <begin position="196"/>
        <end position="208"/>
    </location>
</feature>
<feature type="region of interest" description="Disordered" evidence="8">
    <location>
        <begin position="185"/>
        <end position="226"/>
    </location>
</feature>
<evidence type="ECO:0000256" key="8">
    <source>
        <dbReference type="SAM" id="MobiDB-lite"/>
    </source>
</evidence>
<name>A0A498KZ81_9EURY</name>
<dbReference type="GO" id="GO:0008233">
    <property type="term" value="F:peptidase activity"/>
    <property type="evidence" value="ECO:0007669"/>
    <property type="project" value="UniProtKB-KW"/>
</dbReference>
<dbReference type="GO" id="GO:0106300">
    <property type="term" value="P:protein-DNA covalent cross-linking repair"/>
    <property type="evidence" value="ECO:0007669"/>
    <property type="project" value="InterPro"/>
</dbReference>
<dbReference type="Gene3D" id="3.90.1680.10">
    <property type="entry name" value="SOS response associated peptidase-like"/>
    <property type="match status" value="1"/>
</dbReference>
<evidence type="ECO:0000256" key="4">
    <source>
        <dbReference type="ARBA" id="ARBA00022801"/>
    </source>
</evidence>
<organism evidence="9 10">
    <name type="scientific">Halorientalis pallida</name>
    <dbReference type="NCBI Taxonomy" id="2479928"/>
    <lineage>
        <taxon>Archaea</taxon>
        <taxon>Methanobacteriati</taxon>
        <taxon>Methanobacteriota</taxon>
        <taxon>Stenosarchaea group</taxon>
        <taxon>Halobacteria</taxon>
        <taxon>Halobacteriales</taxon>
        <taxon>Haloarculaceae</taxon>
        <taxon>Halorientalis</taxon>
    </lineage>
</organism>
<dbReference type="InterPro" id="IPR003738">
    <property type="entry name" value="SRAP"/>
</dbReference>
<evidence type="ECO:0000313" key="10">
    <source>
        <dbReference type="Proteomes" id="UP000289691"/>
    </source>
</evidence>
<dbReference type="PANTHER" id="PTHR13604:SF0">
    <property type="entry name" value="ABASIC SITE PROCESSING PROTEIN HMCES"/>
    <property type="match status" value="1"/>
</dbReference>
<sequence length="226" mass="25341">MCGRTSLFAPAAELRERFDVTVPDDYRPRYNIAPSEPVEVVTNEATDRIDRARWGLLPEWAEAGDEGFINARSETAAEKPAFEAAWESRPCLVLSSGFYDWKPVERGPKQPYRFHVEGTVAFAMAGLWERRETDDGTLDTVTVLTTEPNDVVEPIHHRMPVILPRDEEETWLTAGPDEREALCRPYPGDDLDAYPISTTVNDPSNDSPSIVEPDESEQSGLGEFAE</sequence>
<evidence type="ECO:0000256" key="1">
    <source>
        <dbReference type="ARBA" id="ARBA00008136"/>
    </source>
</evidence>
<reference evidence="9 10" key="1">
    <citation type="submission" date="2019-01" db="EMBL/GenBank/DDBJ databases">
        <title>Halorientalis sp. F13-25 a new haloarchaeum isolated from hypersaline water.</title>
        <authorList>
            <person name="Ana D.-V."/>
            <person name="Cristina S.-P."/>
            <person name="Antonio V."/>
        </authorList>
    </citation>
    <scope>NUCLEOTIDE SEQUENCE [LARGE SCALE GENOMIC DNA]</scope>
    <source>
        <strain evidence="9 10">F13-25</strain>
    </source>
</reference>
<dbReference type="InterPro" id="IPR036590">
    <property type="entry name" value="SRAP-like"/>
</dbReference>
<gene>
    <name evidence="9" type="ORF">EAF64_01695</name>
</gene>
<proteinExistence type="inferred from homology"/>
<comment type="similarity">
    <text evidence="1">Belongs to the SOS response-associated peptidase family.</text>
</comment>
<dbReference type="OrthoDB" id="109020at2157"/>
<dbReference type="AlphaFoldDB" id="A0A498KZ81"/>
<dbReference type="EMBL" id="RDFA01000001">
    <property type="protein sequence ID" value="RXK51379.1"/>
    <property type="molecule type" value="Genomic_DNA"/>
</dbReference>
<dbReference type="PANTHER" id="PTHR13604">
    <property type="entry name" value="DC12-RELATED"/>
    <property type="match status" value="1"/>
</dbReference>
<keyword evidence="6" id="KW-0238">DNA-binding</keyword>
<evidence type="ECO:0000313" key="9">
    <source>
        <dbReference type="EMBL" id="RXK51379.1"/>
    </source>
</evidence>
<dbReference type="GO" id="GO:0016829">
    <property type="term" value="F:lyase activity"/>
    <property type="evidence" value="ECO:0007669"/>
    <property type="project" value="UniProtKB-KW"/>
</dbReference>
<evidence type="ECO:0000256" key="3">
    <source>
        <dbReference type="ARBA" id="ARBA00022763"/>
    </source>
</evidence>
<evidence type="ECO:0000256" key="7">
    <source>
        <dbReference type="ARBA" id="ARBA00023239"/>
    </source>
</evidence>
<dbReference type="GO" id="GO:0003697">
    <property type="term" value="F:single-stranded DNA binding"/>
    <property type="evidence" value="ECO:0007669"/>
    <property type="project" value="InterPro"/>
</dbReference>
<keyword evidence="3" id="KW-0227">DNA damage</keyword>
<dbReference type="Pfam" id="PF02586">
    <property type="entry name" value="SRAP"/>
    <property type="match status" value="1"/>
</dbReference>
<dbReference type="RefSeq" id="WP_129067244.1">
    <property type="nucleotide sequence ID" value="NZ_RDFA01000001.1"/>
</dbReference>
<evidence type="ECO:0000256" key="2">
    <source>
        <dbReference type="ARBA" id="ARBA00022670"/>
    </source>
</evidence>
<keyword evidence="4" id="KW-0378">Hydrolase</keyword>
<dbReference type="SUPFAM" id="SSF143081">
    <property type="entry name" value="BB1717-like"/>
    <property type="match status" value="1"/>
</dbReference>
<dbReference type="Proteomes" id="UP000289691">
    <property type="component" value="Unassembled WGS sequence"/>
</dbReference>
<keyword evidence="10" id="KW-1185">Reference proteome</keyword>